<evidence type="ECO:0000256" key="1">
    <source>
        <dbReference type="SAM" id="MobiDB-lite"/>
    </source>
</evidence>
<dbReference type="InterPro" id="IPR037701">
    <property type="entry name" value="Pom152"/>
</dbReference>
<feature type="domain" description="Nucleoporin POM152 N-terminal transmembrane" evidence="4">
    <location>
        <begin position="15"/>
        <end position="103"/>
    </location>
</feature>
<sequence length="1328" mass="143587">MAKPGQPRIPELLCDAPTQRLLAVSALVLLQAFKLAEALWPPQAPLSDHVPVNYLLAKWLALDAVAVALIAWLRIPRLDWGWKARWLVRVALGALDYLLFGGWTFAASFFVPAAVKSFLARSLSTSEHSVRLSSILGTEKTHLGGQYTVHILAVSTAMLNPLSAVYCRHAPSKSDSKSEPTLIPLIFNNTAPHKVTYTLTSLDDPSSSRQVTVPASSLVRHSHPAHRRLRGGDSASQSNADDELDLASEWALVPASQKSQQALRHRLPSDTPVATPDASDPFGLSSSESLYYLPVSSIGSIRIDSAVDKDGHPIRIRRKRASAPPPTVPAGTDTEGALTQLAFEETRIVRCPAAGFDLASTPSHLREEHRCLVPNAGLPESWPLGLTVRGVEPLRVRWHAREGESDRAPRREETLEGIVGAHADPSGEAVVPVPLNVSLARAGRTTYFLDAVTDAYGNEVSYAAAAPQHLVPGTVPSRSVVVHRPPEASFVGECAKGDAVHLLRGGRARLELRLQGVESDAGGAEVLVRFQPPVEGEEAGAKGWERWVEARGARAEVEVDQAGEYEIVDVRSKWCGGAVLVPNKCTVVVQPVPTLSTSFEPLHDACGAESGVLATLQLTGAPPFVVHYTMTRVGGAGGAGRSQRKRHVVRHSRDELRLEPGPGEWEYRFTHFGDSFYKELDVPPQASFGKRQKIPVVGDARWRNVDKGKTVHSCEGETVQVEVDLLGTAPWDIEYSVVGQPAQVITGITKSPFAFEVDIPKQIAQQGGQFALSLGTGSLHNVRDGNGCKRQLTVNDLSVEVRRTKPTARFHGAEGFRSVTLRDDDVASIPLRLTGEGPWVVTYQSPPKRDGQLPAPTRFQTADANGEIKIRNPRAGTYRLLSVRDKYCPGDVAETEWNVATLPRPTLRIADGVGKVARNGSVIRAGVCANAVDSVPVLFQGKAPFKASYTLQKGSHHGETRSHSLQAIQSRADLTLFTASPGHHSYIFSGVGDALYTSTDSAGLEAPQGGVEGVVRVEQDVWPLPSAGFAHGAKHGFCVNDELASRASDDLVLLLEGAAPFEVELEVREEERRAAKRFVVPVPSHRWPVQLPYGLQTASPHSITLRRIKDANGCETLIDSSAVGPASSAASGLRSRVTIPVAEIATITPVSPQVDHCVGDALDFIVQGAPPFTVKYEFEGKQHAVPLTSGKFQRLAASPGTFKIVSVGHGEDQCRSNQVDIVKQIHPIPSARVHMGDSFVVDIREGEQTEIVFNFKGTPPFAFTYSRRAPQDRSKDRTVLETHTVTGIQEHQYSIFTSQEGTWSVSYIADAFCSYPPTSSPASLVKSP</sequence>
<dbReference type="Pfam" id="PF24527">
    <property type="entry name" value="Ig-like_Pom152_9"/>
    <property type="match status" value="1"/>
</dbReference>
<dbReference type="InterPro" id="IPR056543">
    <property type="entry name" value="Ig-like_POM152_9th"/>
</dbReference>
<dbReference type="Pfam" id="PF24097">
    <property type="entry name" value="TMD_POM152"/>
    <property type="match status" value="1"/>
</dbReference>
<proteinExistence type="predicted"/>
<name>A0AAV5GBC7_9BASI</name>
<evidence type="ECO:0000259" key="4">
    <source>
        <dbReference type="Pfam" id="PF24097"/>
    </source>
</evidence>
<evidence type="ECO:0000259" key="5">
    <source>
        <dbReference type="Pfam" id="PF24312"/>
    </source>
</evidence>
<evidence type="ECO:0000259" key="7">
    <source>
        <dbReference type="Pfam" id="PF24527"/>
    </source>
</evidence>
<dbReference type="EMBL" id="BQKY01000001">
    <property type="protein sequence ID" value="GJN87388.1"/>
    <property type="molecule type" value="Genomic_DNA"/>
</dbReference>
<feature type="transmembrane region" description="Helical" evidence="2">
    <location>
        <begin position="21"/>
        <end position="40"/>
    </location>
</feature>
<feature type="domain" description="Nucleoporin POM152 immunoglobulin-like" evidence="3">
    <location>
        <begin position="590"/>
        <end position="683"/>
    </location>
</feature>
<evidence type="ECO:0000259" key="3">
    <source>
        <dbReference type="Pfam" id="PF23664"/>
    </source>
</evidence>
<dbReference type="GO" id="GO:0017056">
    <property type="term" value="F:structural constituent of nuclear pore"/>
    <property type="evidence" value="ECO:0007669"/>
    <property type="project" value="InterPro"/>
</dbReference>
<dbReference type="GO" id="GO:0070762">
    <property type="term" value="C:nuclear pore transmembrane ring"/>
    <property type="evidence" value="ECO:0007669"/>
    <property type="project" value="TreeGrafter"/>
</dbReference>
<gene>
    <name evidence="8" type="ORF">Rhopal_000337-T1</name>
</gene>
<dbReference type="InterPro" id="IPR056540">
    <property type="entry name" value="TMD_POM152"/>
</dbReference>
<evidence type="ECO:0000259" key="6">
    <source>
        <dbReference type="Pfam" id="PF24519"/>
    </source>
</evidence>
<feature type="domain" description="Nucleoporin POM152 Ig-like" evidence="5">
    <location>
        <begin position="805"/>
        <end position="896"/>
    </location>
</feature>
<feature type="domain" description="Nucleoporin POM152 ninth Ig-like" evidence="7">
    <location>
        <begin position="1145"/>
        <end position="1223"/>
    </location>
</feature>
<protein>
    <recommendedName>
        <fullName evidence="10">Nucleoporin Pom152</fullName>
    </recommendedName>
</protein>
<evidence type="ECO:0000313" key="8">
    <source>
        <dbReference type="EMBL" id="GJN87388.1"/>
    </source>
</evidence>
<dbReference type="InterPro" id="IPR056544">
    <property type="entry name" value="Ig_POM152"/>
</dbReference>
<dbReference type="Proteomes" id="UP001342314">
    <property type="component" value="Unassembled WGS sequence"/>
</dbReference>
<feature type="compositionally biased region" description="Polar residues" evidence="1">
    <location>
        <begin position="201"/>
        <end position="215"/>
    </location>
</feature>
<keyword evidence="9" id="KW-1185">Reference proteome</keyword>
<accession>A0AAV5GBC7</accession>
<evidence type="ECO:0000313" key="9">
    <source>
        <dbReference type="Proteomes" id="UP001342314"/>
    </source>
</evidence>
<evidence type="ECO:0008006" key="10">
    <source>
        <dbReference type="Google" id="ProtNLM"/>
    </source>
</evidence>
<dbReference type="Pfam" id="PF24312">
    <property type="entry name" value="Ig-like_POM152"/>
    <property type="match status" value="2"/>
</dbReference>
<comment type="caution">
    <text evidence="8">The sequence shown here is derived from an EMBL/GenBank/DDBJ whole genome shotgun (WGS) entry which is preliminary data.</text>
</comment>
<feature type="domain" description="Nucleoporin POM152 Ig-like" evidence="5">
    <location>
        <begin position="486"/>
        <end position="585"/>
    </location>
</feature>
<feature type="region of interest" description="Disordered" evidence="1">
    <location>
        <begin position="261"/>
        <end position="280"/>
    </location>
</feature>
<feature type="domain" description="Nucleoporin POM152 immunoglobulin-like" evidence="3">
    <location>
        <begin position="928"/>
        <end position="1000"/>
    </location>
</feature>
<feature type="region of interest" description="Disordered" evidence="1">
    <location>
        <begin position="201"/>
        <end position="241"/>
    </location>
</feature>
<keyword evidence="2" id="KW-0472">Membrane</keyword>
<keyword evidence="2" id="KW-0812">Transmembrane</keyword>
<dbReference type="GO" id="GO:0006999">
    <property type="term" value="P:nuclear pore organization"/>
    <property type="evidence" value="ECO:0007669"/>
    <property type="project" value="TreeGrafter"/>
</dbReference>
<dbReference type="GO" id="GO:0006606">
    <property type="term" value="P:protein import into nucleus"/>
    <property type="evidence" value="ECO:0007669"/>
    <property type="project" value="TreeGrafter"/>
</dbReference>
<dbReference type="InterPro" id="IPR056542">
    <property type="entry name" value="Ig-like_POM152_1st"/>
</dbReference>
<dbReference type="InterPro" id="IPR056541">
    <property type="entry name" value="Ig-like_POM152"/>
</dbReference>
<dbReference type="Pfam" id="PF24519">
    <property type="entry name" value="Ig-like_Pom152_1"/>
    <property type="match status" value="1"/>
</dbReference>
<dbReference type="Pfam" id="PF23664">
    <property type="entry name" value="Ig_Pom152"/>
    <property type="match status" value="2"/>
</dbReference>
<feature type="transmembrane region" description="Helical" evidence="2">
    <location>
        <begin position="52"/>
        <end position="73"/>
    </location>
</feature>
<organism evidence="8 9">
    <name type="scientific">Rhodotorula paludigena</name>
    <dbReference type="NCBI Taxonomy" id="86838"/>
    <lineage>
        <taxon>Eukaryota</taxon>
        <taxon>Fungi</taxon>
        <taxon>Dikarya</taxon>
        <taxon>Basidiomycota</taxon>
        <taxon>Pucciniomycotina</taxon>
        <taxon>Microbotryomycetes</taxon>
        <taxon>Sporidiobolales</taxon>
        <taxon>Sporidiobolaceae</taxon>
        <taxon>Rhodotorula</taxon>
    </lineage>
</organism>
<feature type="domain" description="Nucleoporin POM152 first Ig-like" evidence="6">
    <location>
        <begin position="156"/>
        <end position="320"/>
    </location>
</feature>
<keyword evidence="2" id="KW-1133">Transmembrane helix</keyword>
<evidence type="ECO:0000256" key="2">
    <source>
        <dbReference type="SAM" id="Phobius"/>
    </source>
</evidence>
<feature type="compositionally biased region" description="Basic residues" evidence="1">
    <location>
        <begin position="220"/>
        <end position="229"/>
    </location>
</feature>
<dbReference type="PANTHER" id="PTHR28206">
    <property type="entry name" value="NUCLEOPORIN POM152"/>
    <property type="match status" value="1"/>
</dbReference>
<dbReference type="PANTHER" id="PTHR28206:SF1">
    <property type="entry name" value="NUCLEOPORIN POM152"/>
    <property type="match status" value="1"/>
</dbReference>
<feature type="transmembrane region" description="Helical" evidence="2">
    <location>
        <begin position="94"/>
        <end position="115"/>
    </location>
</feature>
<reference evidence="8 9" key="1">
    <citation type="submission" date="2021-12" db="EMBL/GenBank/DDBJ databases">
        <title>High titer production of polyol ester of fatty acids by Rhodotorula paludigena BS15 towards product separation-free biomass refinery.</title>
        <authorList>
            <person name="Mano J."/>
            <person name="Ono H."/>
            <person name="Tanaka T."/>
            <person name="Naito K."/>
            <person name="Sushida H."/>
            <person name="Ike M."/>
            <person name="Tokuyasu K."/>
            <person name="Kitaoka M."/>
        </authorList>
    </citation>
    <scope>NUCLEOTIDE SEQUENCE [LARGE SCALE GENOMIC DNA]</scope>
    <source>
        <strain evidence="8 9">BS15</strain>
    </source>
</reference>